<dbReference type="SUPFAM" id="SSF50249">
    <property type="entry name" value="Nucleic acid-binding proteins"/>
    <property type="match status" value="1"/>
</dbReference>
<reference evidence="3 4" key="1">
    <citation type="journal article" date="2008" name="Proc. Natl. Acad. Sci. U.S.A.">
        <title>Niche adaptation and genome expansion in the chlorophyll d-producing cyanobacterium Acaryochloris marina.</title>
        <authorList>
            <person name="Swingley W.D."/>
            <person name="Chen M."/>
            <person name="Cheung P.C."/>
            <person name="Conrad A.L."/>
            <person name="Dejesa L.C."/>
            <person name="Hao J."/>
            <person name="Honchak B.M."/>
            <person name="Karbach L.E."/>
            <person name="Kurdoglu A."/>
            <person name="Lahiri S."/>
            <person name="Mastrian S.D."/>
            <person name="Miyashita H."/>
            <person name="Page L."/>
            <person name="Ramakrishna P."/>
            <person name="Satoh S."/>
            <person name="Sattley W.M."/>
            <person name="Shimada Y."/>
            <person name="Taylor H.L."/>
            <person name="Tomo T."/>
            <person name="Tsuchiya T."/>
            <person name="Wang Z.T."/>
            <person name="Raymond J."/>
            <person name="Mimuro M."/>
            <person name="Blankenship R.E."/>
            <person name="Touchman J.W."/>
        </authorList>
    </citation>
    <scope>NUCLEOTIDE SEQUENCE [LARGE SCALE GENOMIC DNA]</scope>
    <source>
        <strain evidence="4">MBIC 11017</strain>
        <plasmid evidence="4">Plasmid pREB1</plasmid>
    </source>
</reference>
<protein>
    <recommendedName>
        <fullName evidence="5">Single-stranded DNA-binding protein</fullName>
    </recommendedName>
</protein>
<keyword evidence="4" id="KW-1185">Reference proteome</keyword>
<dbReference type="HOGENOM" id="CLU_2217213_0_0_3"/>
<evidence type="ECO:0000256" key="2">
    <source>
        <dbReference type="PROSITE-ProRule" id="PRU00252"/>
    </source>
</evidence>
<keyword evidence="1 2" id="KW-0238">DNA-binding</keyword>
<keyword evidence="3" id="KW-0614">Plasmid</keyword>
<dbReference type="Gene3D" id="2.40.50.140">
    <property type="entry name" value="Nucleic acid-binding proteins"/>
    <property type="match status" value="1"/>
</dbReference>
<dbReference type="InterPro" id="IPR012340">
    <property type="entry name" value="NA-bd_OB-fold"/>
</dbReference>
<dbReference type="PROSITE" id="PS50935">
    <property type="entry name" value="SSB"/>
    <property type="match status" value="1"/>
</dbReference>
<dbReference type="RefSeq" id="WP_012166561.1">
    <property type="nucleotide sequence ID" value="NC_009926.1"/>
</dbReference>
<gene>
    <name evidence="3" type="ordered locus">AM1_A0049</name>
</gene>
<dbReference type="Proteomes" id="UP000000268">
    <property type="component" value="Plasmid pREB1"/>
</dbReference>
<evidence type="ECO:0000313" key="4">
    <source>
        <dbReference type="Proteomes" id="UP000000268"/>
    </source>
</evidence>
<proteinExistence type="predicted"/>
<organism evidence="3 4">
    <name type="scientific">Acaryochloris marina (strain MBIC 11017)</name>
    <dbReference type="NCBI Taxonomy" id="329726"/>
    <lineage>
        <taxon>Bacteria</taxon>
        <taxon>Bacillati</taxon>
        <taxon>Cyanobacteriota</taxon>
        <taxon>Cyanophyceae</taxon>
        <taxon>Acaryochloridales</taxon>
        <taxon>Acaryochloridaceae</taxon>
        <taxon>Acaryochloris</taxon>
    </lineage>
</organism>
<geneLocation type="plasmid" evidence="3 4">
    <name>pREB1</name>
</geneLocation>
<dbReference type="GO" id="GO:0003697">
    <property type="term" value="F:single-stranded DNA binding"/>
    <property type="evidence" value="ECO:0007669"/>
    <property type="project" value="InterPro"/>
</dbReference>
<accession>A8ZK58</accession>
<dbReference type="InterPro" id="IPR000424">
    <property type="entry name" value="Primosome_PriB/ssb"/>
</dbReference>
<dbReference type="EMBL" id="CP000838">
    <property type="protein sequence ID" value="ABW31558.1"/>
    <property type="molecule type" value="Genomic_DNA"/>
</dbReference>
<evidence type="ECO:0008006" key="5">
    <source>
        <dbReference type="Google" id="ProtNLM"/>
    </source>
</evidence>
<dbReference type="AlphaFoldDB" id="A8ZK58"/>
<evidence type="ECO:0000313" key="3">
    <source>
        <dbReference type="EMBL" id="ABW31558.1"/>
    </source>
</evidence>
<dbReference type="Pfam" id="PF00436">
    <property type="entry name" value="SSB"/>
    <property type="match status" value="1"/>
</dbReference>
<dbReference type="KEGG" id="amr:AM1_A0049"/>
<evidence type="ECO:0000256" key="1">
    <source>
        <dbReference type="ARBA" id="ARBA00023125"/>
    </source>
</evidence>
<name>A8ZK58_ACAM1</name>
<sequence>MNTCAFQGILLEKSLRYTQERRAIAEFVVEINPLREEDPRENLKAIYWGENGEKAHNALQAGDQLILQGQLRINKVTHKTATRNMWSSRLALSLIRSTDSTVQINQ</sequence>